<proteinExistence type="inferred from homology"/>
<dbReference type="PANTHER" id="PTHR43806:SF11">
    <property type="entry name" value="CEREVISIN-RELATED"/>
    <property type="match status" value="1"/>
</dbReference>
<keyword evidence="3" id="KW-0378">Hydrolase</keyword>
<sequence>MSDDKFHFEIPKENIRNEKYEKTGGGISVQRIDHTEHGLNLHTQTLKLKEVELSKKDFKYTSDLYIQLETPADISIKSQKQKIEHLGFEILSFSNSNKSIGTARIKKEVLPVFEQKLIEYIESPENIGKTYFSPIEQISSIPVENKIKTEIDFNSDEEISIIINLYNILARKERFAINNTIVEEIKQYTENVSFRNFSNGITSIECTIKSRFIPKIVSEFTTIKEIKANHTFFVESSIPAEIMPNPLKINPVQSDSVICIIDSGVNNTNGIFDAIVKDRINYLPLGSVDCGYNHGTFVASRCVFGDELDSCLGTHMLDPYCYILDVPVFGIDEFGSTKNPSEFELRIAIEEVVIGNHEKVKVYNLSLGMPHPINDFEFSELAKLLDFLSKEYKVLFVIAAGNINKALGDFPSDHFNHLESRIGCPAESLLGLTVGSIAKYSNKNSLSEHNVLSAFSRIGPGADKGIKPEVVAHGGNLVTPYTTAPRVSTYGISADGKSLALDVGTSHAAPIISQYAQQLFDYYPNSDPNLVKGLICHFSDNRDIHEELTENNSKYVGFGEPNIEKAIRANGNNAAYIFEGVLDQENYQYISFHVPSTLAAEEENSKLRIKITITYDPSVNPDHEAEYSNSRISAKLFKPTTGNFMPINITGDDSYNLPWNPIIQFEKSFTRSYLVGQWDLRLRLYTRGNIEDDYKQDYSVVIEIIDDKSNTDVYKDVVSEFGKIYKPIKINVAA</sequence>
<dbReference type="EMBL" id="CAIJDP010000086">
    <property type="protein sequence ID" value="CAD0008163.1"/>
    <property type="molecule type" value="Genomic_DNA"/>
</dbReference>
<gene>
    <name evidence="6" type="ORF">FLAT13_04238</name>
</gene>
<accession>A0A6V6Z8M1</accession>
<reference evidence="6 7" key="1">
    <citation type="submission" date="2020-06" db="EMBL/GenBank/DDBJ databases">
        <authorList>
            <person name="Criscuolo A."/>
        </authorList>
    </citation>
    <scope>NUCLEOTIDE SEQUENCE [LARGE SCALE GENOMIC DNA]</scope>
    <source>
        <strain evidence="7">CIP 111411</strain>
    </source>
</reference>
<evidence type="ECO:0000256" key="1">
    <source>
        <dbReference type="ARBA" id="ARBA00011073"/>
    </source>
</evidence>
<dbReference type="RefSeq" id="WP_180910312.1">
    <property type="nucleotide sequence ID" value="NZ_CAIJDP010000086.1"/>
</dbReference>
<dbReference type="GO" id="GO:0006508">
    <property type="term" value="P:proteolysis"/>
    <property type="evidence" value="ECO:0007669"/>
    <property type="project" value="UniProtKB-KW"/>
</dbReference>
<dbReference type="InterPro" id="IPR000209">
    <property type="entry name" value="Peptidase_S8/S53_dom"/>
</dbReference>
<name>A0A6V6Z8M1_9FLAO</name>
<dbReference type="AlphaFoldDB" id="A0A6V6Z8M1"/>
<evidence type="ECO:0000259" key="5">
    <source>
        <dbReference type="Pfam" id="PF00082"/>
    </source>
</evidence>
<keyword evidence="7" id="KW-1185">Reference proteome</keyword>
<evidence type="ECO:0000256" key="4">
    <source>
        <dbReference type="ARBA" id="ARBA00022825"/>
    </source>
</evidence>
<organism evidence="6 7">
    <name type="scientific">Flavobacterium salmonis</name>
    <dbReference type="NCBI Taxonomy" id="2654844"/>
    <lineage>
        <taxon>Bacteria</taxon>
        <taxon>Pseudomonadati</taxon>
        <taxon>Bacteroidota</taxon>
        <taxon>Flavobacteriia</taxon>
        <taxon>Flavobacteriales</taxon>
        <taxon>Flavobacteriaceae</taxon>
        <taxon>Flavobacterium</taxon>
    </lineage>
</organism>
<comment type="caution">
    <text evidence="6">The sequence shown here is derived from an EMBL/GenBank/DDBJ whole genome shotgun (WGS) entry which is preliminary data.</text>
</comment>
<dbReference type="SUPFAM" id="SSF52743">
    <property type="entry name" value="Subtilisin-like"/>
    <property type="match status" value="1"/>
</dbReference>
<evidence type="ECO:0000313" key="6">
    <source>
        <dbReference type="EMBL" id="CAD0008163.1"/>
    </source>
</evidence>
<keyword evidence="4" id="KW-0720">Serine protease</keyword>
<dbReference type="GO" id="GO:0004252">
    <property type="term" value="F:serine-type endopeptidase activity"/>
    <property type="evidence" value="ECO:0007669"/>
    <property type="project" value="InterPro"/>
</dbReference>
<evidence type="ECO:0000256" key="2">
    <source>
        <dbReference type="ARBA" id="ARBA00022670"/>
    </source>
</evidence>
<evidence type="ECO:0000313" key="7">
    <source>
        <dbReference type="Proteomes" id="UP000530060"/>
    </source>
</evidence>
<dbReference type="InterPro" id="IPR050131">
    <property type="entry name" value="Peptidase_S8_subtilisin-like"/>
</dbReference>
<protein>
    <recommendedName>
        <fullName evidence="5">Peptidase S8/S53 domain-containing protein</fullName>
    </recommendedName>
</protein>
<keyword evidence="2" id="KW-0645">Protease</keyword>
<comment type="similarity">
    <text evidence="1">Belongs to the peptidase S8 family.</text>
</comment>
<dbReference type="Proteomes" id="UP000530060">
    <property type="component" value="Unassembled WGS sequence"/>
</dbReference>
<evidence type="ECO:0000256" key="3">
    <source>
        <dbReference type="ARBA" id="ARBA00022801"/>
    </source>
</evidence>
<dbReference type="CDD" id="cd04847">
    <property type="entry name" value="Peptidases_S8_Subtilisin_like_2"/>
    <property type="match status" value="1"/>
</dbReference>
<dbReference type="Pfam" id="PF00082">
    <property type="entry name" value="Peptidase_S8"/>
    <property type="match status" value="1"/>
</dbReference>
<feature type="domain" description="Peptidase S8/S53" evidence="5">
    <location>
        <begin position="255"/>
        <end position="542"/>
    </location>
</feature>
<dbReference type="InterPro" id="IPR036852">
    <property type="entry name" value="Peptidase_S8/S53_dom_sf"/>
</dbReference>
<dbReference type="PANTHER" id="PTHR43806">
    <property type="entry name" value="PEPTIDASE S8"/>
    <property type="match status" value="1"/>
</dbReference>
<dbReference type="InterPro" id="IPR034074">
    <property type="entry name" value="Y4bN_pept_dom"/>
</dbReference>
<dbReference type="Gene3D" id="3.40.50.200">
    <property type="entry name" value="Peptidase S8/S53 domain"/>
    <property type="match status" value="1"/>
</dbReference>